<organism evidence="2 3">
    <name type="scientific">Pontibacter cellulosilyticus</name>
    <dbReference type="NCBI Taxonomy" id="1720253"/>
    <lineage>
        <taxon>Bacteria</taxon>
        <taxon>Pseudomonadati</taxon>
        <taxon>Bacteroidota</taxon>
        <taxon>Cytophagia</taxon>
        <taxon>Cytophagales</taxon>
        <taxon>Hymenobacteraceae</taxon>
        <taxon>Pontibacter</taxon>
    </lineage>
</organism>
<evidence type="ECO:0000313" key="2">
    <source>
        <dbReference type="EMBL" id="MBC5994033.1"/>
    </source>
</evidence>
<proteinExistence type="predicted"/>
<reference evidence="2" key="1">
    <citation type="submission" date="2020-08" db="EMBL/GenBank/DDBJ databases">
        <title>Pontibacter sp. SD6 16S ribosomal RNA gene Genome sequencing and assembly.</title>
        <authorList>
            <person name="Kang M."/>
        </authorList>
    </citation>
    <scope>NUCLEOTIDE SEQUENCE</scope>
    <source>
        <strain evidence="2">SD6</strain>
    </source>
</reference>
<evidence type="ECO:0000313" key="3">
    <source>
        <dbReference type="Proteomes" id="UP000603640"/>
    </source>
</evidence>
<sequence>MTGYEVKSKGKRYYKCNKKGCGSNKSAEHMHKQFIDLLQSYDCNKLALTPIRDAIHGTLEAVFSQQEDEQKDIQASIKALEETIENAQEKLFLGQMDQSIYDKYSRKFKQELENLYVEAAKSSLKLSNLEKSIDACLSFAANISELWLLGDFHAKQTIQKVLFPTGITYSTKKEHYRTERTNTILQLIYSMSSTYSTKNKRPTSKKADRSYWVAGTGLEPVTFGL</sequence>
<keyword evidence="1" id="KW-0175">Coiled coil</keyword>
<keyword evidence="3" id="KW-1185">Reference proteome</keyword>
<evidence type="ECO:0008006" key="4">
    <source>
        <dbReference type="Google" id="ProtNLM"/>
    </source>
</evidence>
<feature type="coiled-coil region" evidence="1">
    <location>
        <begin position="63"/>
        <end position="90"/>
    </location>
</feature>
<dbReference type="AlphaFoldDB" id="A0A923N7C6"/>
<dbReference type="EMBL" id="JACRVF010000004">
    <property type="protein sequence ID" value="MBC5994033.1"/>
    <property type="molecule type" value="Genomic_DNA"/>
</dbReference>
<protein>
    <recommendedName>
        <fullName evidence="4">Recombinase zinc beta ribbon domain-containing protein</fullName>
    </recommendedName>
</protein>
<gene>
    <name evidence="2" type="ORF">H8S84_14390</name>
</gene>
<name>A0A923N7C6_9BACT</name>
<comment type="caution">
    <text evidence="2">The sequence shown here is derived from an EMBL/GenBank/DDBJ whole genome shotgun (WGS) entry which is preliminary data.</text>
</comment>
<evidence type="ECO:0000256" key="1">
    <source>
        <dbReference type="SAM" id="Coils"/>
    </source>
</evidence>
<dbReference type="Proteomes" id="UP000603640">
    <property type="component" value="Unassembled WGS sequence"/>
</dbReference>
<accession>A0A923N7C6</accession>